<dbReference type="NCBIfam" id="TIGR00696">
    <property type="entry name" value="wecG_tagA_cpsF"/>
    <property type="match status" value="1"/>
</dbReference>
<accession>A0ABT1BST3</accession>
<feature type="domain" description="Glycosyl transferase family 1" evidence="3">
    <location>
        <begin position="201"/>
        <end position="342"/>
    </location>
</feature>
<evidence type="ECO:0000313" key="5">
    <source>
        <dbReference type="EMBL" id="MCO5978884.1"/>
    </source>
</evidence>
<evidence type="ECO:0000313" key="6">
    <source>
        <dbReference type="Proteomes" id="UP001204851"/>
    </source>
</evidence>
<dbReference type="PANTHER" id="PTHR34136:SF1">
    <property type="entry name" value="UDP-N-ACETYL-D-MANNOSAMINURONIC ACID TRANSFERASE"/>
    <property type="match status" value="1"/>
</dbReference>
<dbReference type="CDD" id="cd06533">
    <property type="entry name" value="Glyco_transf_WecG_TagA"/>
    <property type="match status" value="1"/>
</dbReference>
<dbReference type="Proteomes" id="UP001204851">
    <property type="component" value="Unassembled WGS sequence"/>
</dbReference>
<evidence type="ECO:0000259" key="4">
    <source>
        <dbReference type="Pfam" id="PF13439"/>
    </source>
</evidence>
<comment type="caution">
    <text evidence="5">The sequence shown here is derived from an EMBL/GenBank/DDBJ whole genome shotgun (WGS) entry which is preliminary data.</text>
</comment>
<dbReference type="RefSeq" id="WP_252771847.1">
    <property type="nucleotide sequence ID" value="NZ_JAMXMC010000013.1"/>
</dbReference>
<dbReference type="CDD" id="cd03801">
    <property type="entry name" value="GT4_PimA-like"/>
    <property type="match status" value="1"/>
</dbReference>
<evidence type="ECO:0000259" key="3">
    <source>
        <dbReference type="Pfam" id="PF00534"/>
    </source>
</evidence>
<proteinExistence type="predicted"/>
<sequence>MNSRTWSPRSSGAGVRPLRVLHVVRQYAPAVGGLENFVACLAAEQRNAGLDAQVLTLDSVFHAPPAPPLPAQERLDGIPVRRLAWRGSHRYPLAPGVLKHLREFDLVHVHGVDFFADFLAITQFFHRRPLLLSTHGGFFHTAYASRLKRLFFHTVTRWSLHRYAHVFACSEGDFDTFQVIRPNGMTLIENGVDTEKFRGAAAAGFQPVLAFVGRFSNNKRVDRLVRLVADLRARGCAARLLVIGRDWDGNLTRLEDLVRSLGVQEAVEIHTGLSDPQIRTQLGRASFVASASEYEGFGMTLVEGLSAGLIPLASDIRSFKGIVERAGVGQTLDFTQPEVAASVAHQFIDRVAADHPRFRHAALQAASHWSWPATAERFMVQYDQVPGHQVRRLQGVDIAVMTGELLMRELDECATRRRSVYLAFANAHTLNQARRQLSYQNTLRHFLVVNDGVGMDIASRWRYGHTFPENLNGTDFVPRWLRESRSRLRVFLLGARPEVVDAAHARCRELFPRHDWVGHAHGYFGPEDEAALCERIRQAAPDVLLVAMGNPLQEHWIARCAPAAGVPVAIGVGALFDFWSGTAKRAPDWVRAMKLEWLYRLWREPRRMWRRYLLGNMLFLRAAWGDRQ</sequence>
<protein>
    <submittedName>
        <fullName evidence="5">WecB/TagA/CpsF family glycosyltransferase</fullName>
    </submittedName>
</protein>
<name>A0ABT1BST3_9BURK</name>
<keyword evidence="6" id="KW-1185">Reference proteome</keyword>
<dbReference type="EMBL" id="JAMXMC010000013">
    <property type="protein sequence ID" value="MCO5978884.1"/>
    <property type="molecule type" value="Genomic_DNA"/>
</dbReference>
<dbReference type="Pfam" id="PF13439">
    <property type="entry name" value="Glyco_transf_4"/>
    <property type="match status" value="1"/>
</dbReference>
<feature type="domain" description="Glycosyltransferase subfamily 4-like N-terminal" evidence="4">
    <location>
        <begin position="31"/>
        <end position="196"/>
    </location>
</feature>
<dbReference type="SUPFAM" id="SSF53756">
    <property type="entry name" value="UDP-Glycosyltransferase/glycogen phosphorylase"/>
    <property type="match status" value="1"/>
</dbReference>
<gene>
    <name evidence="5" type="ORF">M0L44_19470</name>
</gene>
<keyword evidence="2" id="KW-0808">Transferase</keyword>
<dbReference type="InterPro" id="IPR001296">
    <property type="entry name" value="Glyco_trans_1"/>
</dbReference>
<dbReference type="InterPro" id="IPR028098">
    <property type="entry name" value="Glyco_trans_4-like_N"/>
</dbReference>
<organism evidence="5 6">
    <name type="scientific">Ideonella oryzae</name>
    <dbReference type="NCBI Taxonomy" id="2937441"/>
    <lineage>
        <taxon>Bacteria</taxon>
        <taxon>Pseudomonadati</taxon>
        <taxon>Pseudomonadota</taxon>
        <taxon>Betaproteobacteria</taxon>
        <taxon>Burkholderiales</taxon>
        <taxon>Sphaerotilaceae</taxon>
        <taxon>Ideonella</taxon>
    </lineage>
</organism>
<evidence type="ECO:0000256" key="1">
    <source>
        <dbReference type="ARBA" id="ARBA00022676"/>
    </source>
</evidence>
<evidence type="ECO:0000256" key="2">
    <source>
        <dbReference type="ARBA" id="ARBA00022679"/>
    </source>
</evidence>
<dbReference type="Pfam" id="PF03808">
    <property type="entry name" value="Glyco_tran_WecG"/>
    <property type="match status" value="1"/>
</dbReference>
<reference evidence="5 6" key="1">
    <citation type="submission" date="2022-06" db="EMBL/GenBank/DDBJ databases">
        <title>Ideonella sp. NS12-5 Genome sequencing and assembly.</title>
        <authorList>
            <person name="Jung Y."/>
        </authorList>
    </citation>
    <scope>NUCLEOTIDE SEQUENCE [LARGE SCALE GENOMIC DNA]</scope>
    <source>
        <strain evidence="5 6">NS12-5</strain>
    </source>
</reference>
<keyword evidence="1" id="KW-0328">Glycosyltransferase</keyword>
<dbReference type="Gene3D" id="3.40.50.2000">
    <property type="entry name" value="Glycogen Phosphorylase B"/>
    <property type="match status" value="2"/>
</dbReference>
<dbReference type="PANTHER" id="PTHR34136">
    <property type="match status" value="1"/>
</dbReference>
<dbReference type="Pfam" id="PF00534">
    <property type="entry name" value="Glycos_transf_1"/>
    <property type="match status" value="1"/>
</dbReference>
<dbReference type="InterPro" id="IPR004629">
    <property type="entry name" value="WecG_TagA_CpsF"/>
</dbReference>